<gene>
    <name evidence="8" type="ORF">DF188_05710</name>
</gene>
<keyword evidence="4" id="KW-0788">Thiol protease</keyword>
<comment type="similarity">
    <text evidence="1">Belongs to the peptidase C40 family.</text>
</comment>
<accession>A0A2U2C109</accession>
<name>A0A2U2C109_9BACT</name>
<protein>
    <recommendedName>
        <fullName evidence="10">Glycoside hydrolase</fullName>
    </recommendedName>
</protein>
<evidence type="ECO:0000259" key="6">
    <source>
        <dbReference type="Pfam" id="PF12912"/>
    </source>
</evidence>
<dbReference type="Pfam" id="PF12913">
    <property type="entry name" value="SH3_6"/>
    <property type="match status" value="1"/>
</dbReference>
<organism evidence="8 9">
    <name type="scientific">Aliarcobacter skirrowii</name>
    <dbReference type="NCBI Taxonomy" id="28200"/>
    <lineage>
        <taxon>Bacteria</taxon>
        <taxon>Pseudomonadati</taxon>
        <taxon>Campylobacterota</taxon>
        <taxon>Epsilonproteobacteria</taxon>
        <taxon>Campylobacterales</taxon>
        <taxon>Arcobacteraceae</taxon>
        <taxon>Aliarcobacter</taxon>
    </lineage>
</organism>
<evidence type="ECO:0000313" key="9">
    <source>
        <dbReference type="Proteomes" id="UP000245014"/>
    </source>
</evidence>
<dbReference type="Proteomes" id="UP000245014">
    <property type="component" value="Unassembled WGS sequence"/>
</dbReference>
<dbReference type="GO" id="GO:0006508">
    <property type="term" value="P:proteolysis"/>
    <property type="evidence" value="ECO:0007669"/>
    <property type="project" value="UniProtKB-KW"/>
</dbReference>
<dbReference type="EMBL" id="QEYI01000003">
    <property type="protein sequence ID" value="PWE21709.1"/>
    <property type="molecule type" value="Genomic_DNA"/>
</dbReference>
<evidence type="ECO:0000256" key="3">
    <source>
        <dbReference type="ARBA" id="ARBA00022801"/>
    </source>
</evidence>
<proteinExistence type="inferred from homology"/>
<evidence type="ECO:0008006" key="10">
    <source>
        <dbReference type="Google" id="ProtNLM"/>
    </source>
</evidence>
<evidence type="ECO:0000259" key="7">
    <source>
        <dbReference type="Pfam" id="PF12913"/>
    </source>
</evidence>
<dbReference type="InterPro" id="IPR039439">
    <property type="entry name" value="SH3b1_dom"/>
</dbReference>
<comment type="caution">
    <text evidence="8">The sequence shown here is derived from an EMBL/GenBank/DDBJ whole genome shotgun (WGS) entry which is preliminary data.</text>
</comment>
<dbReference type="InterPro" id="IPR000064">
    <property type="entry name" value="NLP_P60_dom"/>
</dbReference>
<evidence type="ECO:0000256" key="4">
    <source>
        <dbReference type="ARBA" id="ARBA00022807"/>
    </source>
</evidence>
<dbReference type="Pfam" id="PF12912">
    <property type="entry name" value="N_NLPC_P60"/>
    <property type="match status" value="1"/>
</dbReference>
<dbReference type="InterPro" id="IPR038765">
    <property type="entry name" value="Papain-like_cys_pep_sf"/>
</dbReference>
<dbReference type="GO" id="GO:0008234">
    <property type="term" value="F:cysteine-type peptidase activity"/>
    <property type="evidence" value="ECO:0007669"/>
    <property type="project" value="UniProtKB-KW"/>
</dbReference>
<feature type="domain" description="NLPC/P60 N-terminal" evidence="6">
    <location>
        <begin position="52"/>
        <end position="121"/>
    </location>
</feature>
<dbReference type="Gene3D" id="3.90.1720.10">
    <property type="entry name" value="endopeptidase domain like (from Nostoc punctiforme)"/>
    <property type="match status" value="1"/>
</dbReference>
<dbReference type="RefSeq" id="WP_109158414.1">
    <property type="nucleotide sequence ID" value="NZ_QEYI01000003.1"/>
</dbReference>
<evidence type="ECO:0000313" key="8">
    <source>
        <dbReference type="EMBL" id="PWE21709.1"/>
    </source>
</evidence>
<keyword evidence="3" id="KW-0378">Hydrolase</keyword>
<dbReference type="PIRSF" id="PIRSF019015">
    <property type="entry name" value="P60_peptidase_YkfC"/>
    <property type="match status" value="1"/>
</dbReference>
<dbReference type="STRING" id="28200.GCA_001572935_01038"/>
<sequence>MIKSFFSKRVKILLVFIALASILFYIFSDKKVTQTIFELEDIELLSLSKKAKNSAIDQEKESKEFLKKYFLVWEQDKISISKEDALWGFSIKDVTRYLENFSKIDSKWLEKEKINSNFEEFNTLNKKAITIKNTNIRVFPTISPIFKNPEALGEGFPFDYNQNSLLKINSPLMVSHLSKDRAWAFIESRFVYGWVKIDDIAFVDDKFINEFKNENYFIAIKEDFAIYNPNFVEYIKVSTIFPKKENRYLIATKDRFMNARIDFIDIKDDYISSFPLEFNLENRVIVLKEFLNEPYGWGGLLTNRDCSSFTQDYFSIFGKLIARNSKAQTSFGEYIDLSDKSNEEKKRFIKNSAKPFSTLVYLQGHIMLYIGNLDKEPLLVHNIWSIKLKDKNGNEKRQIVGKTVISTLEIGKELEELEEYDSENSVLSRVLGVTIF</sequence>
<evidence type="ECO:0000259" key="5">
    <source>
        <dbReference type="Pfam" id="PF00877"/>
    </source>
</evidence>
<dbReference type="InterPro" id="IPR027017">
    <property type="entry name" value="P60_peptidase_YkfC"/>
</dbReference>
<feature type="domain" description="SH3b1" evidence="7">
    <location>
        <begin position="144"/>
        <end position="196"/>
    </location>
</feature>
<keyword evidence="2" id="KW-0645">Protease</keyword>
<feature type="domain" description="NlpC/P60" evidence="5">
    <location>
        <begin position="293"/>
        <end position="372"/>
    </location>
</feature>
<dbReference type="AlphaFoldDB" id="A0A2U2C109"/>
<evidence type="ECO:0000256" key="1">
    <source>
        <dbReference type="ARBA" id="ARBA00007074"/>
    </source>
</evidence>
<reference evidence="8 9" key="1">
    <citation type="submission" date="2018-05" db="EMBL/GenBank/DDBJ databases">
        <title>Antimicrobial susceptibility testing and genomic analysis of Arcobacter skirrowii strains and one Arcobacter butzleri isolated from German poultry farms.</title>
        <authorList>
            <person name="Haenel I."/>
            <person name="Hotzel H."/>
            <person name="Tomaso H."/>
            <person name="Busch A."/>
        </authorList>
    </citation>
    <scope>NUCLEOTIDE SEQUENCE [LARGE SCALE GENOMIC DNA]</scope>
    <source>
        <strain evidence="9">v</strain>
    </source>
</reference>
<dbReference type="Pfam" id="PF00877">
    <property type="entry name" value="NLPC_P60"/>
    <property type="match status" value="1"/>
</dbReference>
<evidence type="ECO:0000256" key="2">
    <source>
        <dbReference type="ARBA" id="ARBA00022670"/>
    </source>
</evidence>
<dbReference type="InterPro" id="IPR025606">
    <property type="entry name" value="NLPC/P60_N_dom"/>
</dbReference>
<dbReference type="SUPFAM" id="SSF54001">
    <property type="entry name" value="Cysteine proteinases"/>
    <property type="match status" value="1"/>
</dbReference>